<reference evidence="2" key="1">
    <citation type="submission" date="2016-01" db="EMBL/GenBank/DDBJ databases">
        <authorList>
            <person name="Peeters C."/>
        </authorList>
    </citation>
    <scope>NUCLEOTIDE SEQUENCE</scope>
    <source>
        <strain evidence="2">LMG 29321</strain>
    </source>
</reference>
<keyword evidence="3" id="KW-1185">Reference proteome</keyword>
<accession>A0A158EC65</accession>
<proteinExistence type="predicted"/>
<dbReference type="AlphaFoldDB" id="A0A158EC65"/>
<dbReference type="Proteomes" id="UP000071859">
    <property type="component" value="Unassembled WGS sequence"/>
</dbReference>
<feature type="region of interest" description="Disordered" evidence="1">
    <location>
        <begin position="1"/>
        <end position="22"/>
    </location>
</feature>
<organism evidence="2 3">
    <name type="scientific">Caballeronia calidae</name>
    <dbReference type="NCBI Taxonomy" id="1777139"/>
    <lineage>
        <taxon>Bacteria</taxon>
        <taxon>Pseudomonadati</taxon>
        <taxon>Pseudomonadota</taxon>
        <taxon>Betaproteobacteria</taxon>
        <taxon>Burkholderiales</taxon>
        <taxon>Burkholderiaceae</taxon>
        <taxon>Caballeronia</taxon>
    </lineage>
</organism>
<evidence type="ECO:0000313" key="3">
    <source>
        <dbReference type="Proteomes" id="UP000071859"/>
    </source>
</evidence>
<protein>
    <submittedName>
        <fullName evidence="2">Uncharacterized protein</fullName>
    </submittedName>
</protein>
<evidence type="ECO:0000313" key="2">
    <source>
        <dbReference type="EMBL" id="SAL04310.1"/>
    </source>
</evidence>
<sequence length="74" mass="7858">MRTGDCRRSKPGSGVSCSTSHTGKTRHLEVIEAFKEEDPKKASAAIRADIAEAAEQIREAIASQTVGEVESIAS</sequence>
<evidence type="ECO:0000256" key="1">
    <source>
        <dbReference type="SAM" id="MobiDB-lite"/>
    </source>
</evidence>
<dbReference type="RefSeq" id="WP_062610979.1">
    <property type="nucleotide sequence ID" value="NZ_FCOX02000061.1"/>
</dbReference>
<dbReference type="EMBL" id="FCOX02000061">
    <property type="protein sequence ID" value="SAL04310.1"/>
    <property type="molecule type" value="Genomic_DNA"/>
</dbReference>
<comment type="caution">
    <text evidence="2">The sequence shown here is derived from an EMBL/GenBank/DDBJ whole genome shotgun (WGS) entry which is preliminary data.</text>
</comment>
<name>A0A158EC65_9BURK</name>
<gene>
    <name evidence="2" type="ORF">AWB78_06901</name>
</gene>